<evidence type="ECO:0000256" key="1">
    <source>
        <dbReference type="ARBA" id="ARBA00023002"/>
    </source>
</evidence>
<dbReference type="PANTHER" id="PTHR43333">
    <property type="entry name" value="2-HACID_DH_C DOMAIN-CONTAINING PROTEIN"/>
    <property type="match status" value="1"/>
</dbReference>
<dbReference type="AlphaFoldDB" id="A0A0N8PPJ6"/>
<dbReference type="InterPro" id="IPR006140">
    <property type="entry name" value="D-isomer_DH_NAD-bd"/>
</dbReference>
<dbReference type="Pfam" id="PF02826">
    <property type="entry name" value="2-Hacid_dh_C"/>
    <property type="match status" value="1"/>
</dbReference>
<proteinExistence type="predicted"/>
<organism evidence="4 5">
    <name type="scientific">Kouleothrix aurantiaca</name>
    <dbReference type="NCBI Taxonomy" id="186479"/>
    <lineage>
        <taxon>Bacteria</taxon>
        <taxon>Bacillati</taxon>
        <taxon>Chloroflexota</taxon>
        <taxon>Chloroflexia</taxon>
        <taxon>Chloroflexales</taxon>
        <taxon>Roseiflexineae</taxon>
        <taxon>Roseiflexaceae</taxon>
        <taxon>Kouleothrix</taxon>
    </lineage>
</organism>
<accession>A0A0N8PPJ6</accession>
<sequence>EAGKLGGAALDVTDPEPLPADSPLWGFENVQITPHISGMSANYDALTADLFAENLRRYLAGDPLLNLVDRERGY</sequence>
<dbReference type="SUPFAM" id="SSF51735">
    <property type="entry name" value="NAD(P)-binding Rossmann-fold domains"/>
    <property type="match status" value="1"/>
</dbReference>
<evidence type="ECO:0000259" key="3">
    <source>
        <dbReference type="Pfam" id="PF02826"/>
    </source>
</evidence>
<dbReference type="Gene3D" id="3.40.50.720">
    <property type="entry name" value="NAD(P)-binding Rossmann-like Domain"/>
    <property type="match status" value="2"/>
</dbReference>
<gene>
    <name evidence="4" type="ORF">SE17_44205</name>
</gene>
<evidence type="ECO:0000313" key="5">
    <source>
        <dbReference type="Proteomes" id="UP000050509"/>
    </source>
</evidence>
<dbReference type="Proteomes" id="UP000050509">
    <property type="component" value="Unassembled WGS sequence"/>
</dbReference>
<protein>
    <recommendedName>
        <fullName evidence="3">D-isomer specific 2-hydroxyacid dehydrogenase NAD-binding domain-containing protein</fullName>
    </recommendedName>
</protein>
<evidence type="ECO:0000313" key="4">
    <source>
        <dbReference type="EMBL" id="KPV44509.1"/>
    </source>
</evidence>
<dbReference type="PANTHER" id="PTHR43333:SF1">
    <property type="entry name" value="D-ISOMER SPECIFIC 2-HYDROXYACID DEHYDROGENASE NAD-BINDING DOMAIN-CONTAINING PROTEIN"/>
    <property type="match status" value="1"/>
</dbReference>
<dbReference type="GO" id="GO:0016491">
    <property type="term" value="F:oxidoreductase activity"/>
    <property type="evidence" value="ECO:0007669"/>
    <property type="project" value="UniProtKB-KW"/>
</dbReference>
<feature type="domain" description="D-isomer specific 2-hydroxyacid dehydrogenase NAD-binding" evidence="3">
    <location>
        <begin position="2"/>
        <end position="37"/>
    </location>
</feature>
<comment type="caution">
    <text evidence="4">The sequence shown here is derived from an EMBL/GenBank/DDBJ whole genome shotgun (WGS) entry which is preliminary data.</text>
</comment>
<keyword evidence="1" id="KW-0560">Oxidoreductase</keyword>
<keyword evidence="2" id="KW-0520">NAD</keyword>
<dbReference type="EMBL" id="LJCR01003745">
    <property type="protein sequence ID" value="KPV44509.1"/>
    <property type="molecule type" value="Genomic_DNA"/>
</dbReference>
<dbReference type="GO" id="GO:0051287">
    <property type="term" value="F:NAD binding"/>
    <property type="evidence" value="ECO:0007669"/>
    <property type="project" value="InterPro"/>
</dbReference>
<feature type="non-terminal residue" evidence="4">
    <location>
        <position position="1"/>
    </location>
</feature>
<dbReference type="InterPro" id="IPR036291">
    <property type="entry name" value="NAD(P)-bd_dom_sf"/>
</dbReference>
<dbReference type="PATRIC" id="fig|186479.3.peg.7745"/>
<reference evidence="4 5" key="1">
    <citation type="submission" date="2015-09" db="EMBL/GenBank/DDBJ databases">
        <title>Draft genome sequence of Kouleothrix aurantiaca JCM 19913.</title>
        <authorList>
            <person name="Hemp J."/>
        </authorList>
    </citation>
    <scope>NUCLEOTIDE SEQUENCE [LARGE SCALE GENOMIC DNA]</scope>
    <source>
        <strain evidence="4 5">COM-B</strain>
    </source>
</reference>
<keyword evidence="5" id="KW-1185">Reference proteome</keyword>
<evidence type="ECO:0000256" key="2">
    <source>
        <dbReference type="ARBA" id="ARBA00023027"/>
    </source>
</evidence>
<name>A0A0N8PPJ6_9CHLR</name>